<dbReference type="PROSITE" id="PS00615">
    <property type="entry name" value="C_TYPE_LECTIN_1"/>
    <property type="match status" value="1"/>
</dbReference>
<gene>
    <name evidence="4" type="primary">clec3b</name>
    <name evidence="4" type="ORF">DAT39_004448</name>
</gene>
<dbReference type="PROSITE" id="PS50041">
    <property type="entry name" value="C_TYPE_LECTIN_2"/>
    <property type="match status" value="1"/>
</dbReference>
<proteinExistence type="predicted"/>
<dbReference type="AlphaFoldDB" id="A0A8J4UTM5"/>
<dbReference type="InterPro" id="IPR018378">
    <property type="entry name" value="C-type_lectin_CS"/>
</dbReference>
<evidence type="ECO:0000256" key="2">
    <source>
        <dbReference type="ARBA" id="ARBA00023157"/>
    </source>
</evidence>
<evidence type="ECO:0000313" key="4">
    <source>
        <dbReference type="EMBL" id="KAF5905722.1"/>
    </source>
</evidence>
<dbReference type="GO" id="GO:0030282">
    <property type="term" value="P:bone mineralization"/>
    <property type="evidence" value="ECO:0007669"/>
    <property type="project" value="TreeGrafter"/>
</dbReference>
<dbReference type="GO" id="GO:0005615">
    <property type="term" value="C:extracellular space"/>
    <property type="evidence" value="ECO:0007669"/>
    <property type="project" value="TreeGrafter"/>
</dbReference>
<dbReference type="SUPFAM" id="SSF56436">
    <property type="entry name" value="C-type lectin-like"/>
    <property type="match status" value="1"/>
</dbReference>
<keyword evidence="1" id="KW-0430">Lectin</keyword>
<dbReference type="InterPro" id="IPR001304">
    <property type="entry name" value="C-type_lectin-like"/>
</dbReference>
<dbReference type="PANTHER" id="PTHR22799:SF3">
    <property type="entry name" value="TETRANECTIN"/>
    <property type="match status" value="1"/>
</dbReference>
<dbReference type="OrthoDB" id="6366227at2759"/>
<dbReference type="Gene3D" id="3.10.100.10">
    <property type="entry name" value="Mannose-Binding Protein A, subunit A"/>
    <property type="match status" value="1"/>
</dbReference>
<accession>A0A8J4UTM5</accession>
<dbReference type="InterPro" id="IPR016187">
    <property type="entry name" value="CTDL_fold"/>
</dbReference>
<comment type="caution">
    <text evidence="4">The sequence shown here is derived from an EMBL/GenBank/DDBJ whole genome shotgun (WGS) entry which is preliminary data.</text>
</comment>
<dbReference type="GO" id="GO:0030246">
    <property type="term" value="F:carbohydrate binding"/>
    <property type="evidence" value="ECO:0007669"/>
    <property type="project" value="UniProtKB-KW"/>
</dbReference>
<keyword evidence="2" id="KW-1015">Disulfide bond</keyword>
<feature type="domain" description="C-type lectin" evidence="3">
    <location>
        <begin position="48"/>
        <end position="169"/>
    </location>
</feature>
<keyword evidence="5" id="KW-1185">Reference proteome</keyword>
<dbReference type="PANTHER" id="PTHR22799">
    <property type="entry name" value="TETRANECTIN-RELATED"/>
    <property type="match status" value="1"/>
</dbReference>
<dbReference type="FunFam" id="3.10.100.10:FF:000010">
    <property type="entry name" value="C-type lectin domain family 3 member A"/>
    <property type="match status" value="1"/>
</dbReference>
<organism evidence="4 5">
    <name type="scientific">Clarias magur</name>
    <name type="common">Asian catfish</name>
    <name type="synonym">Macropteronotus magur</name>
    <dbReference type="NCBI Taxonomy" id="1594786"/>
    <lineage>
        <taxon>Eukaryota</taxon>
        <taxon>Metazoa</taxon>
        <taxon>Chordata</taxon>
        <taxon>Craniata</taxon>
        <taxon>Vertebrata</taxon>
        <taxon>Euteleostomi</taxon>
        <taxon>Actinopterygii</taxon>
        <taxon>Neopterygii</taxon>
        <taxon>Teleostei</taxon>
        <taxon>Ostariophysi</taxon>
        <taxon>Siluriformes</taxon>
        <taxon>Clariidae</taxon>
        <taxon>Clarias</taxon>
    </lineage>
</organism>
<protein>
    <submittedName>
        <fullName evidence="4">Tetranectin</fullName>
    </submittedName>
</protein>
<name>A0A8J4UTM5_CLAMG</name>
<sequence>MNVLLASEAPHSAAIEELRKKIDEIVKDLNALKEVYALQLVCLKGIKVPGKCFLASSVKKNFYAATDDCILKGGTLSTPVTGNENYQLYVYVHETIGPSEQIWLGINDMVKEGEWVDKTGSRIRFQNWETEVTRQPVGGPNQNCAFMSVIDSGKWFDENCRAVKAFVCEFNIV</sequence>
<evidence type="ECO:0000256" key="1">
    <source>
        <dbReference type="ARBA" id="ARBA00022734"/>
    </source>
</evidence>
<dbReference type="InterPro" id="IPR016186">
    <property type="entry name" value="C-type_lectin-like/link_sf"/>
</dbReference>
<dbReference type="SUPFAM" id="SSF57944">
    <property type="entry name" value="Triple coiled coil domain of C-type lectins"/>
    <property type="match status" value="1"/>
</dbReference>
<dbReference type="InterPro" id="IPR051663">
    <property type="entry name" value="CLec_Tetranectin-domain"/>
</dbReference>
<evidence type="ECO:0000313" key="5">
    <source>
        <dbReference type="Proteomes" id="UP000727407"/>
    </source>
</evidence>
<dbReference type="SMART" id="SM00034">
    <property type="entry name" value="CLECT"/>
    <property type="match status" value="1"/>
</dbReference>
<dbReference type="Proteomes" id="UP000727407">
    <property type="component" value="Unassembled WGS sequence"/>
</dbReference>
<evidence type="ECO:0000259" key="3">
    <source>
        <dbReference type="PROSITE" id="PS50041"/>
    </source>
</evidence>
<reference evidence="4" key="1">
    <citation type="submission" date="2020-07" db="EMBL/GenBank/DDBJ databases">
        <title>Clarias magur genome sequencing, assembly and annotation.</title>
        <authorList>
            <person name="Kushwaha B."/>
            <person name="Kumar R."/>
            <person name="Das P."/>
            <person name="Joshi C.G."/>
            <person name="Kumar D."/>
            <person name="Nagpure N.S."/>
            <person name="Pandey M."/>
            <person name="Agarwal S."/>
            <person name="Srivastava S."/>
            <person name="Singh M."/>
            <person name="Sahoo L."/>
            <person name="Jayasankar P."/>
            <person name="Meher P.K."/>
            <person name="Koringa P.G."/>
            <person name="Iquebal M.A."/>
            <person name="Das S.P."/>
            <person name="Bit A."/>
            <person name="Patnaik S."/>
            <person name="Patel N."/>
            <person name="Shah T.M."/>
            <person name="Hinsu A."/>
            <person name="Jena J.K."/>
        </authorList>
    </citation>
    <scope>NUCLEOTIDE SEQUENCE</scope>
    <source>
        <strain evidence="4">CIFAMagur01</strain>
        <tissue evidence="4">Testis</tissue>
    </source>
</reference>
<dbReference type="Pfam" id="PF00059">
    <property type="entry name" value="Lectin_C"/>
    <property type="match status" value="1"/>
</dbReference>
<dbReference type="EMBL" id="QNUK01000040">
    <property type="protein sequence ID" value="KAF5905722.1"/>
    <property type="molecule type" value="Genomic_DNA"/>
</dbReference>